<dbReference type="InterPro" id="IPR004695">
    <property type="entry name" value="SLAC1/Mae1/Ssu1/TehA"/>
</dbReference>
<feature type="transmembrane region" description="Helical" evidence="5">
    <location>
        <begin position="366"/>
        <end position="388"/>
    </location>
</feature>
<feature type="transmembrane region" description="Helical" evidence="5">
    <location>
        <begin position="240"/>
        <end position="266"/>
    </location>
</feature>
<evidence type="ECO:0000256" key="4">
    <source>
        <dbReference type="ARBA" id="ARBA00023136"/>
    </source>
</evidence>
<dbReference type="AlphaFoldDB" id="A0A812RBS8"/>
<protein>
    <submittedName>
        <fullName evidence="6">HACE1 protein</fullName>
    </submittedName>
</protein>
<feature type="transmembrane region" description="Helical" evidence="5">
    <location>
        <begin position="278"/>
        <end position="301"/>
    </location>
</feature>
<dbReference type="Gene3D" id="1.50.10.150">
    <property type="entry name" value="Voltage-dependent anion channel"/>
    <property type="match status" value="1"/>
</dbReference>
<evidence type="ECO:0000256" key="3">
    <source>
        <dbReference type="ARBA" id="ARBA00022989"/>
    </source>
</evidence>
<dbReference type="EMBL" id="CAJNDS010002320">
    <property type="protein sequence ID" value="CAE7430078.1"/>
    <property type="molecule type" value="Genomic_DNA"/>
</dbReference>
<dbReference type="GO" id="GO:0055085">
    <property type="term" value="P:transmembrane transport"/>
    <property type="evidence" value="ECO:0007669"/>
    <property type="project" value="InterPro"/>
</dbReference>
<keyword evidence="3 5" id="KW-1133">Transmembrane helix</keyword>
<gene>
    <name evidence="6" type="primary">HACE1</name>
    <name evidence="6" type="ORF">SNAT2548_LOCUS23377</name>
</gene>
<reference evidence="6" key="1">
    <citation type="submission" date="2021-02" db="EMBL/GenBank/DDBJ databases">
        <authorList>
            <person name="Dougan E. K."/>
            <person name="Rhodes N."/>
            <person name="Thang M."/>
            <person name="Chan C."/>
        </authorList>
    </citation>
    <scope>NUCLEOTIDE SEQUENCE</scope>
</reference>
<accession>A0A812RBS8</accession>
<feature type="transmembrane region" description="Helical" evidence="5">
    <location>
        <begin position="171"/>
        <end position="195"/>
    </location>
</feature>
<evidence type="ECO:0000256" key="2">
    <source>
        <dbReference type="ARBA" id="ARBA00022692"/>
    </source>
</evidence>
<dbReference type="Pfam" id="PF03595">
    <property type="entry name" value="SLAC1"/>
    <property type="match status" value="1"/>
</dbReference>
<evidence type="ECO:0000313" key="7">
    <source>
        <dbReference type="Proteomes" id="UP000604046"/>
    </source>
</evidence>
<name>A0A812RBS8_9DINO</name>
<dbReference type="Proteomes" id="UP000604046">
    <property type="component" value="Unassembled WGS sequence"/>
</dbReference>
<feature type="transmembrane region" description="Helical" evidence="5">
    <location>
        <begin position="431"/>
        <end position="457"/>
    </location>
</feature>
<comment type="caution">
    <text evidence="6">The sequence shown here is derived from an EMBL/GenBank/DDBJ whole genome shotgun (WGS) entry which is preliminary data.</text>
</comment>
<feature type="transmembrane region" description="Helical" evidence="5">
    <location>
        <begin position="307"/>
        <end position="328"/>
    </location>
</feature>
<evidence type="ECO:0000256" key="1">
    <source>
        <dbReference type="ARBA" id="ARBA00004141"/>
    </source>
</evidence>
<keyword evidence="2 5" id="KW-0812">Transmembrane</keyword>
<evidence type="ECO:0000313" key="6">
    <source>
        <dbReference type="EMBL" id="CAE7430078.1"/>
    </source>
</evidence>
<evidence type="ECO:0000256" key="5">
    <source>
        <dbReference type="SAM" id="Phobius"/>
    </source>
</evidence>
<sequence>MKRCSYFQGWLNRRMISETPHRLFLALGGPALLSVLSVADPVLILLQRIFDEFPWAVASPLRCAGPVRWGPEVTRNVKALARRMPIFTSAVYLNQCVELDLGERNKQAMTGCEQSLALEAAPQVLKAMISYMSAPKVSGGAGGLRASFAVEGLPPQLCPLALGTAGLARGLAAFAPVLSPLAALLSLAAAIYLCIYATKIVGATASFRRDLAEPATMSAVAAAPATIQVLALRLHLTDGFLPLGAVQAVVLACHATQICCSLRFVMLNIQKRLLPDPSWFPGILMYGMTNVTSFAVGPPWLQATMPFHFWFTMALYVPMKLTVLYRLFLSQSRDAVAPHAGMAALMAPASFYTMAHLSSGKPGGDITGYLLFADSTVSFLLAVSLLYSRRKLWITAFHPTYVAFTFPLASTASAALLASERLPLLAGSWCRAWSAVLLLTAMAASLAVQAGFLRLVFALWGARQKSA</sequence>
<feature type="transmembrane region" description="Helical" evidence="5">
    <location>
        <begin position="215"/>
        <end position="234"/>
    </location>
</feature>
<dbReference type="InterPro" id="IPR038665">
    <property type="entry name" value="Voltage-dep_anion_channel_sf"/>
</dbReference>
<organism evidence="6 7">
    <name type="scientific">Symbiodinium natans</name>
    <dbReference type="NCBI Taxonomy" id="878477"/>
    <lineage>
        <taxon>Eukaryota</taxon>
        <taxon>Sar</taxon>
        <taxon>Alveolata</taxon>
        <taxon>Dinophyceae</taxon>
        <taxon>Suessiales</taxon>
        <taxon>Symbiodiniaceae</taxon>
        <taxon>Symbiodinium</taxon>
    </lineage>
</organism>
<feature type="transmembrane region" description="Helical" evidence="5">
    <location>
        <begin position="400"/>
        <end position="419"/>
    </location>
</feature>
<keyword evidence="7" id="KW-1185">Reference proteome</keyword>
<proteinExistence type="predicted"/>
<feature type="transmembrane region" description="Helical" evidence="5">
    <location>
        <begin position="335"/>
        <end position="354"/>
    </location>
</feature>
<comment type="subcellular location">
    <subcellularLocation>
        <location evidence="1">Membrane</location>
        <topology evidence="1">Multi-pass membrane protein</topology>
    </subcellularLocation>
</comment>
<dbReference type="GO" id="GO:0016020">
    <property type="term" value="C:membrane"/>
    <property type="evidence" value="ECO:0007669"/>
    <property type="project" value="UniProtKB-SubCell"/>
</dbReference>
<dbReference type="OrthoDB" id="447480at2759"/>
<keyword evidence="4 5" id="KW-0472">Membrane</keyword>